<evidence type="ECO:0000313" key="4">
    <source>
        <dbReference type="Proteomes" id="UP000014480"/>
    </source>
</evidence>
<feature type="compositionally biased region" description="Polar residues" evidence="1">
    <location>
        <begin position="253"/>
        <end position="269"/>
    </location>
</feature>
<feature type="compositionally biased region" description="Polar residues" evidence="1">
    <location>
        <begin position="544"/>
        <end position="555"/>
    </location>
</feature>
<feature type="region of interest" description="Disordered" evidence="1">
    <location>
        <begin position="170"/>
        <end position="230"/>
    </location>
</feature>
<dbReference type="Pfam" id="PF00004">
    <property type="entry name" value="AAA"/>
    <property type="match status" value="1"/>
</dbReference>
<organism evidence="3 4">
    <name type="scientific">Colletotrichum orbiculare (strain 104-T / ATCC 96160 / CBS 514.97 / LARS 414 / MAFF 240422)</name>
    <name type="common">Cucumber anthracnose fungus</name>
    <name type="synonym">Colletotrichum lagenarium</name>
    <dbReference type="NCBI Taxonomy" id="1213857"/>
    <lineage>
        <taxon>Eukaryota</taxon>
        <taxon>Fungi</taxon>
        <taxon>Dikarya</taxon>
        <taxon>Ascomycota</taxon>
        <taxon>Pezizomycotina</taxon>
        <taxon>Sordariomycetes</taxon>
        <taxon>Hypocreomycetidae</taxon>
        <taxon>Glomerellales</taxon>
        <taxon>Glomerellaceae</taxon>
        <taxon>Colletotrichum</taxon>
        <taxon>Colletotrichum orbiculare species complex</taxon>
    </lineage>
</organism>
<dbReference type="GO" id="GO:0005524">
    <property type="term" value="F:ATP binding"/>
    <property type="evidence" value="ECO:0007669"/>
    <property type="project" value="InterPro"/>
</dbReference>
<feature type="region of interest" description="Disordered" evidence="1">
    <location>
        <begin position="667"/>
        <end position="732"/>
    </location>
</feature>
<feature type="region of interest" description="Disordered" evidence="1">
    <location>
        <begin position="1104"/>
        <end position="1138"/>
    </location>
</feature>
<dbReference type="PANTHER" id="PTHR23389">
    <property type="entry name" value="CHROMOSOME TRANSMISSION FIDELITY FACTOR 18"/>
    <property type="match status" value="1"/>
</dbReference>
<dbReference type="InterPro" id="IPR003593">
    <property type="entry name" value="AAA+_ATPase"/>
</dbReference>
<name>A0A484FKB2_COLOR</name>
<evidence type="ECO:0000259" key="2">
    <source>
        <dbReference type="SMART" id="SM00382"/>
    </source>
</evidence>
<evidence type="ECO:0000256" key="1">
    <source>
        <dbReference type="SAM" id="MobiDB-lite"/>
    </source>
</evidence>
<dbReference type="InterPro" id="IPR027417">
    <property type="entry name" value="P-loop_NTPase"/>
</dbReference>
<reference evidence="4" key="1">
    <citation type="journal article" date="2013" name="New Phytol.">
        <title>Comparative genomic and transcriptomic analyses reveal the hemibiotrophic stage shift of Colletotrichum fungi.</title>
        <authorList>
            <person name="Gan P."/>
            <person name="Ikeda K."/>
            <person name="Irieda H."/>
            <person name="Narusaka M."/>
            <person name="O'Connell R.J."/>
            <person name="Narusaka Y."/>
            <person name="Takano Y."/>
            <person name="Kubo Y."/>
            <person name="Shirasu K."/>
        </authorList>
    </citation>
    <scope>NUCLEOTIDE SEQUENCE [LARGE SCALE GENOMIC DNA]</scope>
    <source>
        <strain evidence="4">104-T / ATCC 96160 / CBS 514.97 / LARS 414 / MAFF 240422</strain>
    </source>
</reference>
<evidence type="ECO:0000313" key="3">
    <source>
        <dbReference type="EMBL" id="TDZ18899.1"/>
    </source>
</evidence>
<dbReference type="SUPFAM" id="SSF52540">
    <property type="entry name" value="P-loop containing nucleoside triphosphate hydrolases"/>
    <property type="match status" value="1"/>
</dbReference>
<dbReference type="InterPro" id="IPR003959">
    <property type="entry name" value="ATPase_AAA_core"/>
</dbReference>
<feature type="compositionally biased region" description="Polar residues" evidence="1">
    <location>
        <begin position="217"/>
        <end position="230"/>
    </location>
</feature>
<feature type="region of interest" description="Disordered" evidence="1">
    <location>
        <begin position="544"/>
        <end position="566"/>
    </location>
</feature>
<dbReference type="GO" id="GO:0003677">
    <property type="term" value="F:DNA binding"/>
    <property type="evidence" value="ECO:0007669"/>
    <property type="project" value="InterPro"/>
</dbReference>
<dbReference type="STRING" id="1213857.A0A484FKB2"/>
<dbReference type="SMART" id="SM00384">
    <property type="entry name" value="AT_hook"/>
    <property type="match status" value="2"/>
</dbReference>
<feature type="region of interest" description="Disordered" evidence="1">
    <location>
        <begin position="1168"/>
        <end position="1206"/>
    </location>
</feature>
<feature type="region of interest" description="Disordered" evidence="1">
    <location>
        <begin position="579"/>
        <end position="604"/>
    </location>
</feature>
<dbReference type="AlphaFoldDB" id="A0A484FKB2"/>
<feature type="region of interest" description="Disordered" evidence="1">
    <location>
        <begin position="252"/>
        <end position="332"/>
    </location>
</feature>
<dbReference type="Proteomes" id="UP000014480">
    <property type="component" value="Unassembled WGS sequence"/>
</dbReference>
<gene>
    <name evidence="3" type="primary">elg1</name>
    <name evidence="3" type="ORF">Cob_v008362</name>
</gene>
<feature type="compositionally biased region" description="Polar residues" evidence="1">
    <location>
        <begin position="53"/>
        <end position="70"/>
    </location>
</feature>
<sequence>MRIGFQTAARRLKPSPSLMGTVLVANMAPEGLDSSHKKLHPFFAPGKAADATPKSNAEQANASESKTDNSASKRKAGRPRKQAQTSQQTSSDVEAQTSDVDDDGRDNKRQKTTLVAKNGSGKKRGRPRKSNGLPPNGVAPSSISPATNASIVNEAIPTTPVLAIVANSVGPLPRDGTPLCKPKEEPKPTKVLKFNPKTGTIGSPPKPKPTPAEASKGAQSSTTLAESSRVVTIRYGQDAELCARIGSKIQEILASTSPKRNSTPTQTTPRKSRAKAPKKEDEKAKPKFKDTHPLFMGKPKGTPKQADAPKPKNTIFSSTPCSPKKQRQAPATGKIPQFGVRSMGLKIPGASHPAWPAQGMAHIRGLETEQTPFTPAEHPLEVSSRKSKGQVTKVVEGESVVDGLAKSMDTLSISRSIQETTDDYEPPPTELRLPQKHFESGRRLRSRIRPELRTCLPIVANPNDDSDDDVLTATLRKSHPAVARLYNLLETNLSAYDRSQCEELSWAQKYAPERAAELLQSGNEGNLLKEWLQTLQVQAVAGTSNVEQKGVSKTSAPRKKRKRNKLDGFVVSSGDEAEFFPPVSDDDEDDWLPTHSQGGPKKTVVRRGLGKDLSRLTNAVVLSGPHGSGKTAAVYAVAKELEFEVFEINASSRRSGKDVMEKVGDMTQNHLVRQNGQGKEDADDETSRDIKSGKQGTVMSFFKPKPASKPEPKPQPKVEEAAETTKAKPQNQKQSLILLEEVDVLYEEDKQFWATIVNLIVQSKRPFVMTCNDENLVPLHNFVLYGIFRFAPPPTDLAVDVLLLIAANEGHALQRQAISALYESKSHDLRASLMELNFWCQLGVGDRRGGFDWFYPRWPKGCDKDENGDVVRVISEGTYLEGMGWVSRDPAGLGVDLGNWHESLDMASWANSLKTSSAGDRAMALDAFSDFADAMSAADLCASGDFGLKFQEPLDPTQPVLPIKARDDFVVGRRLLEAPPMTTYSRTATAIATSLKSAARRALQAAPVTLDSAVDLESIHEGKAIQQLRRLFVEPARYAVISRYDLSLAFDPIAVSEKAAATASTTLEPSIFDRTMRMITLEVAPYVRSIVEHDHRMMHERMQRSTLLSEGGRPGKRMRSTRSAISAQEGVARSSTRTESYFHAELSASLVMGTGGEGWQAAVDEEMSLRPRAPSPQGSTDDDNLAVAPAMSAEAPVLATEVPNAE</sequence>
<keyword evidence="4" id="KW-1185">Reference proteome</keyword>
<feature type="domain" description="AAA+ ATPase" evidence="2">
    <location>
        <begin position="616"/>
        <end position="803"/>
    </location>
</feature>
<dbReference type="EMBL" id="AMCV02000022">
    <property type="protein sequence ID" value="TDZ18899.1"/>
    <property type="molecule type" value="Genomic_DNA"/>
</dbReference>
<feature type="compositionally biased region" description="Polar residues" evidence="1">
    <location>
        <begin position="667"/>
        <end position="677"/>
    </location>
</feature>
<proteinExistence type="predicted"/>
<feature type="compositionally biased region" description="Basic and acidic residues" evidence="1">
    <location>
        <begin position="708"/>
        <end position="726"/>
    </location>
</feature>
<dbReference type="OrthoDB" id="9996895at2759"/>
<protein>
    <submittedName>
        <fullName evidence="3">Telomere length regulation protein elg1</fullName>
    </submittedName>
</protein>
<feature type="compositionally biased region" description="Polar residues" evidence="1">
    <location>
        <begin position="82"/>
        <end position="98"/>
    </location>
</feature>
<accession>A0A484FKB2</accession>
<feature type="compositionally biased region" description="Basic residues" evidence="1">
    <location>
        <begin position="120"/>
        <end position="129"/>
    </location>
</feature>
<reference evidence="4" key="2">
    <citation type="journal article" date="2019" name="Mol. Plant Microbe Interact.">
        <title>Genome sequence resources for four phytopathogenic fungi from the Colletotrichum orbiculare species complex.</title>
        <authorList>
            <person name="Gan P."/>
            <person name="Tsushima A."/>
            <person name="Narusaka M."/>
            <person name="Narusaka Y."/>
            <person name="Takano Y."/>
            <person name="Kubo Y."/>
            <person name="Shirasu K."/>
        </authorList>
    </citation>
    <scope>GENOME REANNOTATION</scope>
    <source>
        <strain evidence="4">104-T / ATCC 96160 / CBS 514.97 / LARS 414 / MAFF 240422</strain>
    </source>
</reference>
<dbReference type="InterPro" id="IPR017956">
    <property type="entry name" value="AT_hook_DNA-bd_motif"/>
</dbReference>
<dbReference type="Gene3D" id="3.40.50.300">
    <property type="entry name" value="P-loop containing nucleotide triphosphate hydrolases"/>
    <property type="match status" value="1"/>
</dbReference>
<dbReference type="GO" id="GO:0005634">
    <property type="term" value="C:nucleus"/>
    <property type="evidence" value="ECO:0007669"/>
    <property type="project" value="TreeGrafter"/>
</dbReference>
<comment type="caution">
    <text evidence="3">The sequence shown here is derived from an EMBL/GenBank/DDBJ whole genome shotgun (WGS) entry which is preliminary data.</text>
</comment>
<dbReference type="SMART" id="SM00382">
    <property type="entry name" value="AAA"/>
    <property type="match status" value="1"/>
</dbReference>
<feature type="compositionally biased region" description="Basic residues" evidence="1">
    <location>
        <begin position="72"/>
        <end position="81"/>
    </location>
</feature>
<feature type="region of interest" description="Disordered" evidence="1">
    <location>
        <begin position="36"/>
        <end position="144"/>
    </location>
</feature>
<dbReference type="GO" id="GO:0016887">
    <property type="term" value="F:ATP hydrolysis activity"/>
    <property type="evidence" value="ECO:0007669"/>
    <property type="project" value="InterPro"/>
</dbReference>
<feature type="compositionally biased region" description="Basic and acidic residues" evidence="1">
    <location>
        <begin position="277"/>
        <end position="292"/>
    </location>
</feature>
<dbReference type="PANTHER" id="PTHR23389:SF21">
    <property type="entry name" value="ATPASE FAMILY AAA DOMAIN-CONTAINING PROTEIN 5"/>
    <property type="match status" value="1"/>
</dbReference>